<keyword evidence="1" id="KW-0732">Signal</keyword>
<proteinExistence type="predicted"/>
<evidence type="ECO:0000256" key="1">
    <source>
        <dbReference type="SAM" id="SignalP"/>
    </source>
</evidence>
<protein>
    <recommendedName>
        <fullName evidence="4">Secreted protein</fullName>
    </recommendedName>
</protein>
<evidence type="ECO:0000313" key="2">
    <source>
        <dbReference type="EMBL" id="GAA5078968.1"/>
    </source>
</evidence>
<dbReference type="RefSeq" id="WP_259552658.1">
    <property type="nucleotide sequence ID" value="NZ_BAABHW010000005.1"/>
</dbReference>
<dbReference type="EMBL" id="BAABHW010000005">
    <property type="protein sequence ID" value="GAA5078968.1"/>
    <property type="molecule type" value="Genomic_DNA"/>
</dbReference>
<accession>A0ABP9LLZ2</accession>
<keyword evidence="3" id="KW-1185">Reference proteome</keyword>
<feature type="signal peptide" evidence="1">
    <location>
        <begin position="1"/>
        <end position="24"/>
    </location>
</feature>
<dbReference type="Proteomes" id="UP001499910">
    <property type="component" value="Unassembled WGS sequence"/>
</dbReference>
<evidence type="ECO:0008006" key="4">
    <source>
        <dbReference type="Google" id="ProtNLM"/>
    </source>
</evidence>
<reference evidence="3" key="1">
    <citation type="journal article" date="2019" name="Int. J. Syst. Evol. Microbiol.">
        <title>The Global Catalogue of Microorganisms (GCM) 10K type strain sequencing project: providing services to taxonomists for standard genome sequencing and annotation.</title>
        <authorList>
            <consortium name="The Broad Institute Genomics Platform"/>
            <consortium name="The Broad Institute Genome Sequencing Center for Infectious Disease"/>
            <person name="Wu L."/>
            <person name="Ma J."/>
        </authorList>
    </citation>
    <scope>NUCLEOTIDE SEQUENCE [LARGE SCALE GENOMIC DNA]</scope>
    <source>
        <strain evidence="3">JCM 18015</strain>
    </source>
</reference>
<comment type="caution">
    <text evidence="2">The sequence shown here is derived from an EMBL/GenBank/DDBJ whole genome shotgun (WGS) entry which is preliminary data.</text>
</comment>
<gene>
    <name evidence="2" type="ORF">GCM10023209_30610</name>
</gene>
<evidence type="ECO:0000313" key="3">
    <source>
        <dbReference type="Proteomes" id="UP001499910"/>
    </source>
</evidence>
<organism evidence="2 3">
    <name type="scientific">[Roseibacterium] beibuensis</name>
    <dbReference type="NCBI Taxonomy" id="1193142"/>
    <lineage>
        <taxon>Bacteria</taxon>
        <taxon>Pseudomonadati</taxon>
        <taxon>Pseudomonadota</taxon>
        <taxon>Alphaproteobacteria</taxon>
        <taxon>Rhodobacterales</taxon>
        <taxon>Roseobacteraceae</taxon>
        <taxon>Roseicyclus</taxon>
    </lineage>
</organism>
<feature type="chain" id="PRO_5045244079" description="Secreted protein" evidence="1">
    <location>
        <begin position="25"/>
        <end position="196"/>
    </location>
</feature>
<name>A0ABP9LLZ2_9RHOB</name>
<sequence length="196" mass="21108">MSRLPAISTAAALLAAVAASPLRADCATAADLAAGIRVDFDNGGFWLMRATDAPDTLIAFFTWELGTPGQSVEMGRGIYPLRLQNDGSDEVIAFTYDPSYATAPPPAPGVVWEVMETDGTRPPEPSRYEWRAAAPLVLGECSYDLLELSQSQTLSGQRLETDFIYFTALGFAVMLEQRLDGRVLAALTPTAVEVME</sequence>